<dbReference type="Gene3D" id="1.10.357.70">
    <property type="entry name" value="Exocyst complex component Sec6, C-terminal domain"/>
    <property type="match status" value="1"/>
</dbReference>
<evidence type="ECO:0000256" key="1">
    <source>
        <dbReference type="ARBA" id="ARBA00009447"/>
    </source>
</evidence>
<dbReference type="Pfam" id="PF06046">
    <property type="entry name" value="Sec6"/>
    <property type="match status" value="1"/>
</dbReference>
<dbReference type="PANTHER" id="PTHR21292">
    <property type="entry name" value="EXOCYST COMPLEX COMPONENT SEC6-RELATED"/>
    <property type="match status" value="1"/>
</dbReference>
<dbReference type="InterPro" id="IPR010326">
    <property type="entry name" value="EXOC3/Sec6"/>
</dbReference>
<dbReference type="FunFam" id="1.10.357.50:FF:000006">
    <property type="entry name" value="Exocyst complex component sec6"/>
    <property type="match status" value="1"/>
</dbReference>
<name>A0A8H3IBZ8_9LECA</name>
<comment type="caution">
    <text evidence="4">The sequence shown here is derived from an EMBL/GenBank/DDBJ whole genome shotgun (WGS) entry which is preliminary data.</text>
</comment>
<dbReference type="FunFam" id="1.10.357.70:FF:000005">
    <property type="entry name" value="Exocyst complex component Sec6"/>
    <property type="match status" value="1"/>
</dbReference>
<evidence type="ECO:0000256" key="2">
    <source>
        <dbReference type="ARBA" id="ARBA00022448"/>
    </source>
</evidence>
<evidence type="ECO:0000313" key="4">
    <source>
        <dbReference type="EMBL" id="CAF9907974.1"/>
    </source>
</evidence>
<dbReference type="AlphaFoldDB" id="A0A8H3IBZ8"/>
<protein>
    <recommendedName>
        <fullName evidence="6">Exocyst complex component Sec6</fullName>
    </recommendedName>
</protein>
<dbReference type="EMBL" id="CAJPDQ010000004">
    <property type="protein sequence ID" value="CAF9907974.1"/>
    <property type="molecule type" value="Genomic_DNA"/>
</dbReference>
<proteinExistence type="inferred from homology"/>
<keyword evidence="3" id="KW-0268">Exocytosis</keyword>
<dbReference type="PANTHER" id="PTHR21292:SF1">
    <property type="entry name" value="EXOCYST COMPLEX COMPONENT 3"/>
    <property type="match status" value="1"/>
</dbReference>
<accession>A0A8H3IBZ8</accession>
<reference evidence="4" key="1">
    <citation type="submission" date="2021-03" db="EMBL/GenBank/DDBJ databases">
        <authorList>
            <person name="Tagirdzhanova G."/>
        </authorList>
    </citation>
    <scope>NUCLEOTIDE SEQUENCE</scope>
</reference>
<keyword evidence="5" id="KW-1185">Reference proteome</keyword>
<gene>
    <name evidence="4" type="ORF">GOMPHAMPRED_006037</name>
</gene>
<evidence type="ECO:0000256" key="3">
    <source>
        <dbReference type="ARBA" id="ARBA00022483"/>
    </source>
</evidence>
<dbReference type="GO" id="GO:0051601">
    <property type="term" value="P:exocyst localization"/>
    <property type="evidence" value="ECO:0007669"/>
    <property type="project" value="TreeGrafter"/>
</dbReference>
<evidence type="ECO:0008006" key="6">
    <source>
        <dbReference type="Google" id="ProtNLM"/>
    </source>
</evidence>
<dbReference type="GO" id="GO:0000149">
    <property type="term" value="F:SNARE binding"/>
    <property type="evidence" value="ECO:0007669"/>
    <property type="project" value="TreeGrafter"/>
</dbReference>
<dbReference type="InterPro" id="IPR042532">
    <property type="entry name" value="EXOC3/Sec6_C"/>
</dbReference>
<dbReference type="Gene3D" id="1.10.357.50">
    <property type="match status" value="1"/>
</dbReference>
<dbReference type="OrthoDB" id="190098at2759"/>
<dbReference type="GO" id="GO:0006887">
    <property type="term" value="P:exocytosis"/>
    <property type="evidence" value="ECO:0007669"/>
    <property type="project" value="UniProtKB-KW"/>
</dbReference>
<sequence>MAEIDTFTVKLAELLRFPDDLDKIPALKAEFTRKKAAVDSQLKAGLKEQLEVTQSGMGAISESQRIVTQIKEEMMKIDRLCAESQNLIRDFPNINEVSTIHRNISLVQAMKENIDTFHDRLQAVEMALMEDENDLENQPQLLNIHYELTKLREIRDDAMDQIQQAQDDSLEATLNDHFQKLDEVVDLFDEHIGLACMNLIPLVVADNKSMVVRLALIIEAEEKNDLKVKAMQDAQKEHKALASKFKSMKTGPKHLHGYKEKFLAAIELAAQQQFQTTEEKFMENPDKLEKSLRWYFNNLQAVRQGMVGLMPKKWKIYRTYTTIYHKTMHDWLIKLVDDDNTSSLQMLAIIHWREKYYEKMGRLGWSTADLQPDLLDDREAELVRDWRQLIVDKVEEWMNRMYETDRQNFLSRSEEALEKDAQGYFRTKTLADMWRMLREQLIVAGDSGRADVTEGVLDEMFRALKRRQMSWTKLITDETEKYTRPGTDPEGLQSLQDWLIALANDQIACIDDNDEIGQYGYLTKFKKDYQPLVPDQYFQNTALEVQTIGDGYVDLSTFSITSFANIIFSIDLKGTIGDFFTTKWYNEYGMKRITSTFEDYTADYAEVIHRSLLDILLEELSDTLLVKYLQSVRNKGAKFRRSEPFADKIADDVRTAWAFFEKHPGVDFNSIKGKWRAVHHLVRLLEVEKAGIPVAYETLKREFWDVQLTWVESVLRARDDYERSMLSGVKAQAAAIYVERGPETIMSKVK</sequence>
<dbReference type="GO" id="GO:0000145">
    <property type="term" value="C:exocyst"/>
    <property type="evidence" value="ECO:0007669"/>
    <property type="project" value="InterPro"/>
</dbReference>
<comment type="similarity">
    <text evidence="1">Belongs to the SEC6 family.</text>
</comment>
<dbReference type="Proteomes" id="UP000664169">
    <property type="component" value="Unassembled WGS sequence"/>
</dbReference>
<evidence type="ECO:0000313" key="5">
    <source>
        <dbReference type="Proteomes" id="UP000664169"/>
    </source>
</evidence>
<organism evidence="4 5">
    <name type="scientific">Gomphillus americanus</name>
    <dbReference type="NCBI Taxonomy" id="1940652"/>
    <lineage>
        <taxon>Eukaryota</taxon>
        <taxon>Fungi</taxon>
        <taxon>Dikarya</taxon>
        <taxon>Ascomycota</taxon>
        <taxon>Pezizomycotina</taxon>
        <taxon>Lecanoromycetes</taxon>
        <taxon>OSLEUM clade</taxon>
        <taxon>Ostropomycetidae</taxon>
        <taxon>Ostropales</taxon>
        <taxon>Graphidaceae</taxon>
        <taxon>Gomphilloideae</taxon>
        <taxon>Gomphillus</taxon>
    </lineage>
</organism>
<keyword evidence="2" id="KW-0813">Transport</keyword>